<sequence>MRSHKVSRYRADNAAIKARITTRTIKSRTNSISTYSRPAKDKTRKSIPKGKKEKKTTMSHGISILGNIWIAPEKVDEFFRHFKPIYDLVVAEPECRFFEIYKDLEDPGHISWVEDFDATEEWLREVQLKKKYYDSYLTATKDMQLRPRDIRIVKPLGPPFLTSKHEVKA</sequence>
<evidence type="ECO:0000313" key="4">
    <source>
        <dbReference type="Proteomes" id="UP001239445"/>
    </source>
</evidence>
<name>A0AAJ0BAE1_9PEZI</name>
<dbReference type="EMBL" id="MU839840">
    <property type="protein sequence ID" value="KAK1752301.1"/>
    <property type="molecule type" value="Genomic_DNA"/>
</dbReference>
<accession>A0AAJ0BAE1</accession>
<dbReference type="SUPFAM" id="SSF54909">
    <property type="entry name" value="Dimeric alpha+beta barrel"/>
    <property type="match status" value="1"/>
</dbReference>
<feature type="compositionally biased region" description="Basic residues" evidence="1">
    <location>
        <begin position="42"/>
        <end position="54"/>
    </location>
</feature>
<comment type="caution">
    <text evidence="3">The sequence shown here is derived from an EMBL/GenBank/DDBJ whole genome shotgun (WGS) entry which is preliminary data.</text>
</comment>
<reference evidence="3" key="1">
    <citation type="submission" date="2023-06" db="EMBL/GenBank/DDBJ databases">
        <title>Genome-scale phylogeny and comparative genomics of the fungal order Sordariales.</title>
        <authorList>
            <consortium name="Lawrence Berkeley National Laboratory"/>
            <person name="Hensen N."/>
            <person name="Bonometti L."/>
            <person name="Westerberg I."/>
            <person name="Brannstrom I.O."/>
            <person name="Guillou S."/>
            <person name="Cros-Aarteil S."/>
            <person name="Calhoun S."/>
            <person name="Haridas S."/>
            <person name="Kuo A."/>
            <person name="Mondo S."/>
            <person name="Pangilinan J."/>
            <person name="Riley R."/>
            <person name="Labutti K."/>
            <person name="Andreopoulos B."/>
            <person name="Lipzen A."/>
            <person name="Chen C."/>
            <person name="Yanf M."/>
            <person name="Daum C."/>
            <person name="Ng V."/>
            <person name="Clum A."/>
            <person name="Steindorff A."/>
            <person name="Ohm R."/>
            <person name="Martin F."/>
            <person name="Silar P."/>
            <person name="Natvig D."/>
            <person name="Lalanne C."/>
            <person name="Gautier V."/>
            <person name="Ament-Velasquez S.L."/>
            <person name="Kruys A."/>
            <person name="Hutchinson M.I."/>
            <person name="Powell A.J."/>
            <person name="Barry K."/>
            <person name="Miller A.N."/>
            <person name="Grigoriev I.V."/>
            <person name="Debuchy R."/>
            <person name="Gladieux P."/>
            <person name="Thoren M.H."/>
            <person name="Johannesson H."/>
        </authorList>
    </citation>
    <scope>NUCLEOTIDE SEQUENCE</scope>
    <source>
        <strain evidence="3">PSN4</strain>
    </source>
</reference>
<gene>
    <name evidence="3" type="ORF">QBC47DRAFT_390218</name>
</gene>
<evidence type="ECO:0000313" key="3">
    <source>
        <dbReference type="EMBL" id="KAK1752301.1"/>
    </source>
</evidence>
<evidence type="ECO:0000259" key="2">
    <source>
        <dbReference type="Pfam" id="PF03992"/>
    </source>
</evidence>
<evidence type="ECO:0000256" key="1">
    <source>
        <dbReference type="SAM" id="MobiDB-lite"/>
    </source>
</evidence>
<protein>
    <recommendedName>
        <fullName evidence="2">ABM domain-containing protein</fullName>
    </recommendedName>
</protein>
<proteinExistence type="predicted"/>
<dbReference type="Gene3D" id="3.30.70.100">
    <property type="match status" value="1"/>
</dbReference>
<feature type="region of interest" description="Disordered" evidence="1">
    <location>
        <begin position="31"/>
        <end position="55"/>
    </location>
</feature>
<feature type="domain" description="ABM" evidence="2">
    <location>
        <begin position="63"/>
        <end position="121"/>
    </location>
</feature>
<dbReference type="Pfam" id="PF03992">
    <property type="entry name" value="ABM"/>
    <property type="match status" value="1"/>
</dbReference>
<dbReference type="AlphaFoldDB" id="A0AAJ0BAE1"/>
<dbReference type="InterPro" id="IPR007138">
    <property type="entry name" value="ABM_dom"/>
</dbReference>
<dbReference type="Proteomes" id="UP001239445">
    <property type="component" value="Unassembled WGS sequence"/>
</dbReference>
<dbReference type="InterPro" id="IPR011008">
    <property type="entry name" value="Dimeric_a/b-barrel"/>
</dbReference>
<keyword evidence="4" id="KW-1185">Reference proteome</keyword>
<organism evidence="3 4">
    <name type="scientific">Echria macrotheca</name>
    <dbReference type="NCBI Taxonomy" id="438768"/>
    <lineage>
        <taxon>Eukaryota</taxon>
        <taxon>Fungi</taxon>
        <taxon>Dikarya</taxon>
        <taxon>Ascomycota</taxon>
        <taxon>Pezizomycotina</taxon>
        <taxon>Sordariomycetes</taxon>
        <taxon>Sordariomycetidae</taxon>
        <taxon>Sordariales</taxon>
        <taxon>Schizotheciaceae</taxon>
        <taxon>Echria</taxon>
    </lineage>
</organism>